<keyword evidence="1" id="KW-0812">Transmembrane</keyword>
<accession>A0A1Y2F8S5</accession>
<comment type="caution">
    <text evidence="2">The sequence shown here is derived from an EMBL/GenBank/DDBJ whole genome shotgun (WGS) entry which is preliminary data.</text>
</comment>
<dbReference type="Proteomes" id="UP000193685">
    <property type="component" value="Unassembled WGS sequence"/>
</dbReference>
<sequence length="58" mass="6407">MRVTQSRLADYAQRTVSGALFGLTVYGAVGMVVLFQNRQKRIKEIEADMRARGSDSGT</sequence>
<dbReference type="EMBL" id="MCFI01000013">
    <property type="protein sequence ID" value="ORY80310.1"/>
    <property type="molecule type" value="Genomic_DNA"/>
</dbReference>
<organism evidence="2 3">
    <name type="scientific">Protomyces lactucae-debilis</name>
    <dbReference type="NCBI Taxonomy" id="2754530"/>
    <lineage>
        <taxon>Eukaryota</taxon>
        <taxon>Fungi</taxon>
        <taxon>Dikarya</taxon>
        <taxon>Ascomycota</taxon>
        <taxon>Taphrinomycotina</taxon>
        <taxon>Taphrinomycetes</taxon>
        <taxon>Taphrinales</taxon>
        <taxon>Protomycetaceae</taxon>
        <taxon>Protomyces</taxon>
    </lineage>
</organism>
<dbReference type="OrthoDB" id="7961613at2759"/>
<keyword evidence="1" id="KW-1133">Transmembrane helix</keyword>
<dbReference type="AlphaFoldDB" id="A0A1Y2F8S5"/>
<evidence type="ECO:0000313" key="2">
    <source>
        <dbReference type="EMBL" id="ORY80310.1"/>
    </source>
</evidence>
<feature type="transmembrane region" description="Helical" evidence="1">
    <location>
        <begin position="16"/>
        <end position="35"/>
    </location>
</feature>
<evidence type="ECO:0000256" key="1">
    <source>
        <dbReference type="SAM" id="Phobius"/>
    </source>
</evidence>
<dbReference type="RefSeq" id="XP_040724198.1">
    <property type="nucleotide sequence ID" value="XM_040871343.1"/>
</dbReference>
<proteinExistence type="predicted"/>
<gene>
    <name evidence="2" type="ORF">BCR37DRAFT_393679</name>
</gene>
<keyword evidence="1" id="KW-0472">Membrane</keyword>
<keyword evidence="3" id="KW-1185">Reference proteome</keyword>
<name>A0A1Y2F8S5_PROLT</name>
<reference evidence="2 3" key="1">
    <citation type="submission" date="2016-07" db="EMBL/GenBank/DDBJ databases">
        <title>Pervasive Adenine N6-methylation of Active Genes in Fungi.</title>
        <authorList>
            <consortium name="DOE Joint Genome Institute"/>
            <person name="Mondo S.J."/>
            <person name="Dannebaum R.O."/>
            <person name="Kuo R.C."/>
            <person name="Labutti K."/>
            <person name="Haridas S."/>
            <person name="Kuo A."/>
            <person name="Salamov A."/>
            <person name="Ahrendt S.R."/>
            <person name="Lipzen A."/>
            <person name="Sullivan W."/>
            <person name="Andreopoulos W.B."/>
            <person name="Clum A."/>
            <person name="Lindquist E."/>
            <person name="Daum C."/>
            <person name="Ramamoorthy G.K."/>
            <person name="Gryganskyi A."/>
            <person name="Culley D."/>
            <person name="Magnuson J.K."/>
            <person name="James T.Y."/>
            <person name="O'Malley M.A."/>
            <person name="Stajich J.E."/>
            <person name="Spatafora J.W."/>
            <person name="Visel A."/>
            <person name="Grigoriev I.V."/>
        </authorList>
    </citation>
    <scope>NUCLEOTIDE SEQUENCE [LARGE SCALE GENOMIC DNA]</scope>
    <source>
        <strain evidence="2 3">12-1054</strain>
    </source>
</reference>
<evidence type="ECO:0000313" key="3">
    <source>
        <dbReference type="Proteomes" id="UP000193685"/>
    </source>
</evidence>
<protein>
    <submittedName>
        <fullName evidence="2">Uncharacterized protein</fullName>
    </submittedName>
</protein>
<dbReference type="GeneID" id="63787942"/>